<feature type="transmembrane region" description="Helical" evidence="2">
    <location>
        <begin position="62"/>
        <end position="90"/>
    </location>
</feature>
<keyword evidence="4" id="KW-1185">Reference proteome</keyword>
<reference evidence="3 4" key="1">
    <citation type="submission" date="2011-02" db="EMBL/GenBank/DDBJ databases">
        <title>The Genome Sequence of Sphaeroforma arctica JP610.</title>
        <authorList>
            <consortium name="The Broad Institute Genome Sequencing Platform"/>
            <person name="Russ C."/>
            <person name="Cuomo C."/>
            <person name="Young S.K."/>
            <person name="Zeng Q."/>
            <person name="Gargeya S."/>
            <person name="Alvarado L."/>
            <person name="Berlin A."/>
            <person name="Chapman S.B."/>
            <person name="Chen Z."/>
            <person name="Freedman E."/>
            <person name="Gellesch M."/>
            <person name="Goldberg J."/>
            <person name="Griggs A."/>
            <person name="Gujja S."/>
            <person name="Heilman E."/>
            <person name="Heiman D."/>
            <person name="Howarth C."/>
            <person name="Mehta T."/>
            <person name="Neiman D."/>
            <person name="Pearson M."/>
            <person name="Roberts A."/>
            <person name="Saif S."/>
            <person name="Shea T."/>
            <person name="Shenoy N."/>
            <person name="Sisk P."/>
            <person name="Stolte C."/>
            <person name="Sykes S."/>
            <person name="White J."/>
            <person name="Yandava C."/>
            <person name="Burger G."/>
            <person name="Gray M.W."/>
            <person name="Holland P.W.H."/>
            <person name="King N."/>
            <person name="Lang F.B.F."/>
            <person name="Roger A.J."/>
            <person name="Ruiz-Trillo I."/>
            <person name="Haas B."/>
            <person name="Nusbaum C."/>
            <person name="Birren B."/>
        </authorList>
    </citation>
    <scope>NUCLEOTIDE SEQUENCE [LARGE SCALE GENOMIC DNA]</scope>
    <source>
        <strain evidence="3 4">JP610</strain>
    </source>
</reference>
<keyword evidence="2" id="KW-1133">Transmembrane helix</keyword>
<organism evidence="3 4">
    <name type="scientific">Sphaeroforma arctica JP610</name>
    <dbReference type="NCBI Taxonomy" id="667725"/>
    <lineage>
        <taxon>Eukaryota</taxon>
        <taxon>Ichthyosporea</taxon>
        <taxon>Ichthyophonida</taxon>
        <taxon>Sphaeroforma</taxon>
    </lineage>
</organism>
<keyword evidence="2" id="KW-0812">Transmembrane</keyword>
<dbReference type="GeneID" id="25907472"/>
<accession>A0A0L0FVL5</accession>
<evidence type="ECO:0000256" key="1">
    <source>
        <dbReference type="SAM" id="MobiDB-lite"/>
    </source>
</evidence>
<feature type="region of interest" description="Disordered" evidence="1">
    <location>
        <begin position="137"/>
        <end position="182"/>
    </location>
</feature>
<evidence type="ECO:0000313" key="3">
    <source>
        <dbReference type="EMBL" id="KNC80679.1"/>
    </source>
</evidence>
<sequence>MPEGWIAPMATSTLFGGAEPATGRVLVMSSDAYMGLTLVIITVCIDFLLADLLLLSAFHTSVLALFPALAHTVLSISASSVLLAIVLGVIPLTVDQLWYQSWVYMLCDVNWSISLLLMGLTMLGVLVDEEVEEAADKQTESGKVKDLSAPPNSAPRCIKKGSGGAPGRLRGGEKPRGRTGKAVKETNIICEKDKAAMKLRGKKSGTTGKCASLISEKEKAEILLRDIKRDANRGSAGSCPTILSEKEKAEIDLRVNKYVAERVAQMRAEISRQRDERARQCAAGLDSTINSSAG</sequence>
<evidence type="ECO:0000256" key="2">
    <source>
        <dbReference type="SAM" id="Phobius"/>
    </source>
</evidence>
<name>A0A0L0FVL5_9EUKA</name>
<dbReference type="Proteomes" id="UP000054560">
    <property type="component" value="Unassembled WGS sequence"/>
</dbReference>
<gene>
    <name evidence="3" type="ORF">SARC_06968</name>
</gene>
<protein>
    <submittedName>
        <fullName evidence="3">Uncharacterized protein</fullName>
    </submittedName>
</protein>
<dbReference type="EMBL" id="KQ242120">
    <property type="protein sequence ID" value="KNC80679.1"/>
    <property type="molecule type" value="Genomic_DNA"/>
</dbReference>
<feature type="compositionally biased region" description="Basic and acidic residues" evidence="1">
    <location>
        <begin position="137"/>
        <end position="146"/>
    </location>
</feature>
<keyword evidence="2" id="KW-0472">Membrane</keyword>
<feature type="region of interest" description="Disordered" evidence="1">
    <location>
        <begin position="272"/>
        <end position="294"/>
    </location>
</feature>
<dbReference type="RefSeq" id="XP_014154581.1">
    <property type="nucleotide sequence ID" value="XM_014299106.1"/>
</dbReference>
<feature type="transmembrane region" description="Helical" evidence="2">
    <location>
        <begin position="102"/>
        <end position="127"/>
    </location>
</feature>
<evidence type="ECO:0000313" key="4">
    <source>
        <dbReference type="Proteomes" id="UP000054560"/>
    </source>
</evidence>
<proteinExistence type="predicted"/>
<dbReference type="AlphaFoldDB" id="A0A0L0FVL5"/>
<feature type="transmembrane region" description="Helical" evidence="2">
    <location>
        <begin position="32"/>
        <end position="55"/>
    </location>
</feature>